<dbReference type="Gene3D" id="1.25.40.20">
    <property type="entry name" value="Ankyrin repeat-containing domain"/>
    <property type="match status" value="3"/>
</dbReference>
<feature type="repeat" description="ANK" evidence="3">
    <location>
        <begin position="1"/>
        <end position="27"/>
    </location>
</feature>
<dbReference type="InterPro" id="IPR002110">
    <property type="entry name" value="Ankyrin_rpt"/>
</dbReference>
<evidence type="ECO:0000313" key="4">
    <source>
        <dbReference type="EMBL" id="KAK7792904.1"/>
    </source>
</evidence>
<dbReference type="EMBL" id="JAZDUA010000414">
    <property type="protein sequence ID" value="KAK7792904.1"/>
    <property type="molecule type" value="Genomic_DNA"/>
</dbReference>
<dbReference type="SMART" id="SM00248">
    <property type="entry name" value="ANK"/>
    <property type="match status" value="3"/>
</dbReference>
<keyword evidence="1" id="KW-0677">Repeat</keyword>
<organism evidence="4 5">
    <name type="scientific">Gryllus longicercus</name>
    <dbReference type="NCBI Taxonomy" id="2509291"/>
    <lineage>
        <taxon>Eukaryota</taxon>
        <taxon>Metazoa</taxon>
        <taxon>Ecdysozoa</taxon>
        <taxon>Arthropoda</taxon>
        <taxon>Hexapoda</taxon>
        <taxon>Insecta</taxon>
        <taxon>Pterygota</taxon>
        <taxon>Neoptera</taxon>
        <taxon>Polyneoptera</taxon>
        <taxon>Orthoptera</taxon>
        <taxon>Ensifera</taxon>
        <taxon>Gryllidea</taxon>
        <taxon>Grylloidea</taxon>
        <taxon>Gryllidae</taxon>
        <taxon>Gryllinae</taxon>
        <taxon>Gryllus</taxon>
    </lineage>
</organism>
<evidence type="ECO:0000256" key="3">
    <source>
        <dbReference type="PROSITE-ProRule" id="PRU00023"/>
    </source>
</evidence>
<dbReference type="PROSITE" id="PS50297">
    <property type="entry name" value="ANK_REP_REGION"/>
    <property type="match status" value="3"/>
</dbReference>
<feature type="repeat" description="ANK" evidence="3">
    <location>
        <begin position="61"/>
        <end position="94"/>
    </location>
</feature>
<gene>
    <name evidence="4" type="ORF">R5R35_010172</name>
</gene>
<dbReference type="Proteomes" id="UP001378592">
    <property type="component" value="Unassembled WGS sequence"/>
</dbReference>
<dbReference type="Pfam" id="PF00023">
    <property type="entry name" value="Ank"/>
    <property type="match status" value="1"/>
</dbReference>
<feature type="repeat" description="ANK" evidence="3">
    <location>
        <begin position="28"/>
        <end position="60"/>
    </location>
</feature>
<dbReference type="AlphaFoldDB" id="A0AAN9V7A4"/>
<sequence length="147" mass="16166">MKAAQDGRIKDVRTLLQQGADANFCNRSKWTPLHVAAMKAQTDVVSLLLEKGANLNARNTYGFTALHLAAKNDYTGLCACFLIYAGCNVDSRNHFGRTALHYAVESNNQAAVRALVVGGARKGLRDHEGRAPYDLAKTEVVKRFVRF</sequence>
<evidence type="ECO:0000313" key="5">
    <source>
        <dbReference type="Proteomes" id="UP001378592"/>
    </source>
</evidence>
<dbReference type="Pfam" id="PF12796">
    <property type="entry name" value="Ank_2"/>
    <property type="match status" value="1"/>
</dbReference>
<reference evidence="4 5" key="1">
    <citation type="submission" date="2024-03" db="EMBL/GenBank/DDBJ databases">
        <title>The genome assembly and annotation of the cricket Gryllus longicercus Weissman &amp; Gray.</title>
        <authorList>
            <person name="Szrajer S."/>
            <person name="Gray D."/>
            <person name="Ylla G."/>
        </authorList>
    </citation>
    <scope>NUCLEOTIDE SEQUENCE [LARGE SCALE GENOMIC DNA]</scope>
    <source>
        <strain evidence="4">DAG 2021-001</strain>
        <tissue evidence="4">Whole body minus gut</tissue>
    </source>
</reference>
<dbReference type="PROSITE" id="PS50088">
    <property type="entry name" value="ANK_REPEAT"/>
    <property type="match status" value="4"/>
</dbReference>
<dbReference type="InterPro" id="IPR050776">
    <property type="entry name" value="Ank_Repeat/CDKN_Inhibitor"/>
</dbReference>
<keyword evidence="2 3" id="KW-0040">ANK repeat</keyword>
<dbReference type="PANTHER" id="PTHR24201">
    <property type="entry name" value="ANK_REP_REGION DOMAIN-CONTAINING PROTEIN"/>
    <property type="match status" value="1"/>
</dbReference>
<dbReference type="PANTHER" id="PTHR24201:SF16">
    <property type="entry name" value="ANKYRIN-1-LIKE-RELATED"/>
    <property type="match status" value="1"/>
</dbReference>
<evidence type="ECO:0000256" key="1">
    <source>
        <dbReference type="ARBA" id="ARBA00022737"/>
    </source>
</evidence>
<keyword evidence="5" id="KW-1185">Reference proteome</keyword>
<name>A0AAN9V7A4_9ORTH</name>
<accession>A0AAN9V7A4</accession>
<evidence type="ECO:0000256" key="2">
    <source>
        <dbReference type="ARBA" id="ARBA00023043"/>
    </source>
</evidence>
<dbReference type="SUPFAM" id="SSF48403">
    <property type="entry name" value="Ankyrin repeat"/>
    <property type="match status" value="1"/>
</dbReference>
<protein>
    <submittedName>
        <fullName evidence="4">Uncharacterized protein</fullName>
    </submittedName>
</protein>
<dbReference type="InterPro" id="IPR036770">
    <property type="entry name" value="Ankyrin_rpt-contain_sf"/>
</dbReference>
<feature type="repeat" description="ANK" evidence="3">
    <location>
        <begin position="95"/>
        <end position="127"/>
    </location>
</feature>
<proteinExistence type="predicted"/>
<comment type="caution">
    <text evidence="4">The sequence shown here is derived from an EMBL/GenBank/DDBJ whole genome shotgun (WGS) entry which is preliminary data.</text>
</comment>